<feature type="region of interest" description="Disordered" evidence="1">
    <location>
        <begin position="127"/>
        <end position="152"/>
    </location>
</feature>
<protein>
    <submittedName>
        <fullName evidence="3">Uncharacterized protein</fullName>
    </submittedName>
</protein>
<keyword evidence="2" id="KW-0472">Membrane</keyword>
<dbReference type="PANTHER" id="PTHR21530:SF7">
    <property type="entry name" value="TRAB DOMAIN-CONTAINING PROTEIN"/>
    <property type="match status" value="1"/>
</dbReference>
<dbReference type="AlphaFoldDB" id="A0A835YJK9"/>
<feature type="transmembrane region" description="Helical" evidence="2">
    <location>
        <begin position="317"/>
        <end position="340"/>
    </location>
</feature>
<sequence>MQGSPTSSRDVENVINESSPGAVVLELCESRFKALSRELAAEQSVKEETEVERIHAVLGGWVRGLKSTQQKKGLLQALTAGLVSSGYLWQKLNNFDPGCEFKTAMALSNARGIDIVLGDRDINETLGRLNGKNKQGKRAPKLQPNAPPPPPLLKAKKRWSVDRSLAYVRGLGRDARVLRLAVAGESGQQWPAALNVPRCIFWRGDVLKDLFGLLAPLTAGIYVMAGAFEMGVGGAIAAAHAISGDASEAAAAAAADAAAAAGGAGGVAPWLLEEAGNVTVVAVASLVMLRFFRLVIHERDVYLARAIQQWSVAGYKCALAIAVVVAVASLVMLCFFRLVIHKRDVYLARAVQVRVCDTCMVAGYKCALAFAVVVAVSLLVMLRSFCLVVHERDVYLARAIQEAARAHPGEPVVAVLGLLHCNGVAQLLRSGRDLTNM</sequence>
<accession>A0A835YJK9</accession>
<proteinExistence type="predicted"/>
<dbReference type="PANTHER" id="PTHR21530">
    <property type="entry name" value="PHEROMONE SHUTDOWN PROTEIN"/>
    <property type="match status" value="1"/>
</dbReference>
<dbReference type="InterPro" id="IPR046345">
    <property type="entry name" value="TraB_PrgY-like"/>
</dbReference>
<comment type="caution">
    <text evidence="3">The sequence shown here is derived from an EMBL/GenBank/DDBJ whole genome shotgun (WGS) entry which is preliminary data.</text>
</comment>
<feature type="transmembrane region" description="Helical" evidence="2">
    <location>
        <begin position="210"/>
        <end position="228"/>
    </location>
</feature>
<evidence type="ECO:0000256" key="2">
    <source>
        <dbReference type="SAM" id="Phobius"/>
    </source>
</evidence>
<feature type="transmembrane region" description="Helical" evidence="2">
    <location>
        <begin position="360"/>
        <end position="382"/>
    </location>
</feature>
<keyword evidence="4" id="KW-1185">Reference proteome</keyword>
<keyword evidence="2" id="KW-0812">Transmembrane</keyword>
<feature type="transmembrane region" description="Helical" evidence="2">
    <location>
        <begin position="278"/>
        <end position="296"/>
    </location>
</feature>
<gene>
    <name evidence="3" type="ORF">JKP88DRAFT_337543</name>
</gene>
<dbReference type="OrthoDB" id="48768at2759"/>
<organism evidence="3 4">
    <name type="scientific">Tribonema minus</name>
    <dbReference type="NCBI Taxonomy" id="303371"/>
    <lineage>
        <taxon>Eukaryota</taxon>
        <taxon>Sar</taxon>
        <taxon>Stramenopiles</taxon>
        <taxon>Ochrophyta</taxon>
        <taxon>PX clade</taxon>
        <taxon>Xanthophyceae</taxon>
        <taxon>Tribonematales</taxon>
        <taxon>Tribonemataceae</taxon>
        <taxon>Tribonema</taxon>
    </lineage>
</organism>
<evidence type="ECO:0000256" key="1">
    <source>
        <dbReference type="SAM" id="MobiDB-lite"/>
    </source>
</evidence>
<dbReference type="Proteomes" id="UP000664859">
    <property type="component" value="Unassembled WGS sequence"/>
</dbReference>
<evidence type="ECO:0000313" key="3">
    <source>
        <dbReference type="EMBL" id="KAG5175776.1"/>
    </source>
</evidence>
<keyword evidence="2" id="KW-1133">Transmembrane helix</keyword>
<reference evidence="3" key="1">
    <citation type="submission" date="2021-02" db="EMBL/GenBank/DDBJ databases">
        <title>First Annotated Genome of the Yellow-green Alga Tribonema minus.</title>
        <authorList>
            <person name="Mahan K.M."/>
        </authorList>
    </citation>
    <scope>NUCLEOTIDE SEQUENCE</scope>
    <source>
        <strain evidence="3">UTEX B ZZ1240</strain>
    </source>
</reference>
<evidence type="ECO:0000313" key="4">
    <source>
        <dbReference type="Proteomes" id="UP000664859"/>
    </source>
</evidence>
<name>A0A835YJK9_9STRA</name>
<dbReference type="EMBL" id="JAFCMP010000546">
    <property type="protein sequence ID" value="KAG5175776.1"/>
    <property type="molecule type" value="Genomic_DNA"/>
</dbReference>